<dbReference type="Proteomes" id="UP001234989">
    <property type="component" value="Chromosome 7"/>
</dbReference>
<dbReference type="EMBL" id="CP133618">
    <property type="protein sequence ID" value="WMV37675.1"/>
    <property type="molecule type" value="Genomic_DNA"/>
</dbReference>
<evidence type="ECO:0000256" key="1">
    <source>
        <dbReference type="SAM" id="SignalP"/>
    </source>
</evidence>
<organism evidence="3 4">
    <name type="scientific">Solanum verrucosum</name>
    <dbReference type="NCBI Taxonomy" id="315347"/>
    <lineage>
        <taxon>Eukaryota</taxon>
        <taxon>Viridiplantae</taxon>
        <taxon>Streptophyta</taxon>
        <taxon>Embryophyta</taxon>
        <taxon>Tracheophyta</taxon>
        <taxon>Spermatophyta</taxon>
        <taxon>Magnoliopsida</taxon>
        <taxon>eudicotyledons</taxon>
        <taxon>Gunneridae</taxon>
        <taxon>Pentapetalae</taxon>
        <taxon>asterids</taxon>
        <taxon>lamiids</taxon>
        <taxon>Solanales</taxon>
        <taxon>Solanaceae</taxon>
        <taxon>Solanoideae</taxon>
        <taxon>Solaneae</taxon>
        <taxon>Solanum</taxon>
    </lineage>
</organism>
<proteinExistence type="predicted"/>
<evidence type="ECO:0000259" key="2">
    <source>
        <dbReference type="Pfam" id="PF24626"/>
    </source>
</evidence>
<evidence type="ECO:0000313" key="3">
    <source>
        <dbReference type="EMBL" id="WMV37675.1"/>
    </source>
</evidence>
<keyword evidence="1" id="KW-0732">Signal</keyword>
<keyword evidence="4" id="KW-1185">Reference proteome</keyword>
<sequence length="154" mass="17567">MGSLLLLHVGECILAMNVQSLANSFVRLDILKYIGVLAYTEERDHWSPFLPLSDFPNNNICLASIEMTQTEVLYGRTCRYPIDQFDTIEVRPWEFMIGDRGLIEDFTHKEFDKIFSEEQVEPKDIGPFVIVECICEVAYELALSPSLSGSAFHI</sequence>
<accession>A0AAF0U1Q6</accession>
<name>A0AAF0U1Q6_SOLVR</name>
<protein>
    <recommendedName>
        <fullName evidence="2">Tf2-1-like SH3-like domain-containing protein</fullName>
    </recommendedName>
</protein>
<feature type="signal peptide" evidence="1">
    <location>
        <begin position="1"/>
        <end position="15"/>
    </location>
</feature>
<feature type="domain" description="Tf2-1-like SH3-like" evidence="2">
    <location>
        <begin position="118"/>
        <end position="154"/>
    </location>
</feature>
<dbReference type="InterPro" id="IPR056924">
    <property type="entry name" value="SH3_Tf2-1"/>
</dbReference>
<evidence type="ECO:0000313" key="4">
    <source>
        <dbReference type="Proteomes" id="UP001234989"/>
    </source>
</evidence>
<dbReference type="AlphaFoldDB" id="A0AAF0U1Q6"/>
<reference evidence="3" key="1">
    <citation type="submission" date="2023-08" db="EMBL/GenBank/DDBJ databases">
        <title>A de novo genome assembly of Solanum verrucosum Schlechtendal, a Mexican diploid species geographically isolated from the other diploid A-genome species in potato relatives.</title>
        <authorList>
            <person name="Hosaka K."/>
        </authorList>
    </citation>
    <scope>NUCLEOTIDE SEQUENCE</scope>
    <source>
        <tissue evidence="3">Young leaves</tissue>
    </source>
</reference>
<dbReference type="Pfam" id="PF24626">
    <property type="entry name" value="SH3_Tf2-1"/>
    <property type="match status" value="1"/>
</dbReference>
<gene>
    <name evidence="3" type="ORF">MTR67_031060</name>
</gene>
<feature type="chain" id="PRO_5042041982" description="Tf2-1-like SH3-like domain-containing protein" evidence="1">
    <location>
        <begin position="16"/>
        <end position="154"/>
    </location>
</feature>